<dbReference type="PANTHER" id="PTHR38589">
    <property type="entry name" value="BLR0621 PROTEIN"/>
    <property type="match status" value="1"/>
</dbReference>
<proteinExistence type="predicted"/>
<dbReference type="EMBL" id="JAINZZ010000087">
    <property type="protein sequence ID" value="MBY8882798.1"/>
    <property type="molecule type" value="Genomic_DNA"/>
</dbReference>
<evidence type="ECO:0000256" key="2">
    <source>
        <dbReference type="SAM" id="SignalP"/>
    </source>
</evidence>
<feature type="signal peptide" evidence="2">
    <location>
        <begin position="1"/>
        <end position="20"/>
    </location>
</feature>
<evidence type="ECO:0000313" key="4">
    <source>
        <dbReference type="Proteomes" id="UP000778578"/>
    </source>
</evidence>
<feature type="compositionally biased region" description="Low complexity" evidence="1">
    <location>
        <begin position="32"/>
        <end position="41"/>
    </location>
</feature>
<reference evidence="3 4" key="1">
    <citation type="submission" date="2021-08" db="EMBL/GenBank/DDBJ databases">
        <title>WGS of actinomycetes from Thailand.</title>
        <authorList>
            <person name="Thawai C."/>
        </authorList>
    </citation>
    <scope>NUCLEOTIDE SEQUENCE [LARGE SCALE GENOMIC DNA]</scope>
    <source>
        <strain evidence="3 4">PLK6-54</strain>
    </source>
</reference>
<comment type="caution">
    <text evidence="3">The sequence shown here is derived from an EMBL/GenBank/DDBJ whole genome shotgun (WGS) entry which is preliminary data.</text>
</comment>
<name>A0ABS7QIK8_9ACTN</name>
<protein>
    <recommendedName>
        <fullName evidence="5">L,D-peptidoglycan transpeptidase YkuD (ErfK/YbiS/YcfS/YnhG family)</fullName>
    </recommendedName>
</protein>
<evidence type="ECO:0000256" key="1">
    <source>
        <dbReference type="SAM" id="MobiDB-lite"/>
    </source>
</evidence>
<dbReference type="PROSITE" id="PS51257">
    <property type="entry name" value="PROKAR_LIPOPROTEIN"/>
    <property type="match status" value="1"/>
</dbReference>
<sequence length="245" mass="25641">MRRTAGSVRTVLLVAATAGALLLTGCGGKGAPAGSPASPKGTPRPNAAPAADTRTLPGVGPRLTDRVPASARQALVVYGASPTTSKSSVTLFTRSGGVWHRGPSWPSHNAIHGWTLQHHEGDLKSPVGVFTLHDAGGLLADPGSRLPYHQSTAFTTPAYWPKSYHHDFDYVIAIDYNRVIGRSPSDPARPQGESRGGGIWIHLDHGVGTSACVTVSQDAMRYLLHTLQPSAHPVIVMGDTADLAG</sequence>
<keyword evidence="4" id="KW-1185">Reference proteome</keyword>
<keyword evidence="2" id="KW-0732">Signal</keyword>
<feature type="region of interest" description="Disordered" evidence="1">
    <location>
        <begin position="28"/>
        <end position="64"/>
    </location>
</feature>
<organism evidence="3 4">
    <name type="scientific">Actinacidiphila acidipaludis</name>
    <dbReference type="NCBI Taxonomy" id="2873382"/>
    <lineage>
        <taxon>Bacteria</taxon>
        <taxon>Bacillati</taxon>
        <taxon>Actinomycetota</taxon>
        <taxon>Actinomycetes</taxon>
        <taxon>Kitasatosporales</taxon>
        <taxon>Streptomycetaceae</taxon>
        <taxon>Actinacidiphila</taxon>
    </lineage>
</organism>
<gene>
    <name evidence="3" type="ORF">K7862_34960</name>
</gene>
<dbReference type="RefSeq" id="WP_222969404.1">
    <property type="nucleotide sequence ID" value="NZ_JAINZZ010000087.1"/>
</dbReference>
<dbReference type="Proteomes" id="UP000778578">
    <property type="component" value="Unassembled WGS sequence"/>
</dbReference>
<accession>A0ABS7QIK8</accession>
<evidence type="ECO:0000313" key="3">
    <source>
        <dbReference type="EMBL" id="MBY8882798.1"/>
    </source>
</evidence>
<dbReference type="PANTHER" id="PTHR38589:SF1">
    <property type="entry name" value="BLR0621 PROTEIN"/>
    <property type="match status" value="1"/>
</dbReference>
<feature type="chain" id="PRO_5045090032" description="L,D-peptidoglycan transpeptidase YkuD (ErfK/YbiS/YcfS/YnhG family)" evidence="2">
    <location>
        <begin position="21"/>
        <end position="245"/>
    </location>
</feature>
<evidence type="ECO:0008006" key="5">
    <source>
        <dbReference type="Google" id="ProtNLM"/>
    </source>
</evidence>